<dbReference type="AlphaFoldDB" id="A0AAU9JQE4"/>
<dbReference type="InterPro" id="IPR001005">
    <property type="entry name" value="SANT/Myb"/>
</dbReference>
<evidence type="ECO:0000259" key="2">
    <source>
        <dbReference type="PROSITE" id="PS51294"/>
    </source>
</evidence>
<evidence type="ECO:0008006" key="5">
    <source>
        <dbReference type="Google" id="ProtNLM"/>
    </source>
</evidence>
<accession>A0AAU9JQE4</accession>
<organism evidence="3 4">
    <name type="scientific">Blepharisma stoltei</name>
    <dbReference type="NCBI Taxonomy" id="1481888"/>
    <lineage>
        <taxon>Eukaryota</taxon>
        <taxon>Sar</taxon>
        <taxon>Alveolata</taxon>
        <taxon>Ciliophora</taxon>
        <taxon>Postciliodesmatophora</taxon>
        <taxon>Heterotrichea</taxon>
        <taxon>Heterotrichida</taxon>
        <taxon>Blepharismidae</taxon>
        <taxon>Blepharisma</taxon>
    </lineage>
</organism>
<dbReference type="Proteomes" id="UP001162131">
    <property type="component" value="Unassembled WGS sequence"/>
</dbReference>
<dbReference type="EMBL" id="CAJZBQ010000046">
    <property type="protein sequence ID" value="CAG9328559.1"/>
    <property type="molecule type" value="Genomic_DNA"/>
</dbReference>
<dbReference type="GO" id="GO:0000978">
    <property type="term" value="F:RNA polymerase II cis-regulatory region sequence-specific DNA binding"/>
    <property type="evidence" value="ECO:0007669"/>
    <property type="project" value="TreeGrafter"/>
</dbReference>
<protein>
    <recommendedName>
        <fullName evidence="5">Myb-like DNA-binding domain containing protein</fullName>
    </recommendedName>
</protein>
<dbReference type="SMART" id="SM00717">
    <property type="entry name" value="SANT"/>
    <property type="match status" value="3"/>
</dbReference>
<keyword evidence="4" id="KW-1185">Reference proteome</keyword>
<feature type="domain" description="Myb-like" evidence="1">
    <location>
        <begin position="164"/>
        <end position="222"/>
    </location>
</feature>
<dbReference type="InterPro" id="IPR017930">
    <property type="entry name" value="Myb_dom"/>
</dbReference>
<feature type="domain" description="Myb-like" evidence="1">
    <location>
        <begin position="223"/>
        <end position="273"/>
    </location>
</feature>
<dbReference type="InterPro" id="IPR009057">
    <property type="entry name" value="Homeodomain-like_sf"/>
</dbReference>
<evidence type="ECO:0000313" key="4">
    <source>
        <dbReference type="Proteomes" id="UP001162131"/>
    </source>
</evidence>
<dbReference type="CDD" id="cd00167">
    <property type="entry name" value="SANT"/>
    <property type="match status" value="2"/>
</dbReference>
<dbReference type="PROSITE" id="PS50090">
    <property type="entry name" value="MYB_LIKE"/>
    <property type="match status" value="2"/>
</dbReference>
<name>A0AAU9JQE4_9CILI</name>
<feature type="domain" description="HTH myb-type" evidence="2">
    <location>
        <begin position="223"/>
        <end position="277"/>
    </location>
</feature>
<dbReference type="GO" id="GO:0000981">
    <property type="term" value="F:DNA-binding transcription factor activity, RNA polymerase II-specific"/>
    <property type="evidence" value="ECO:0007669"/>
    <property type="project" value="TreeGrafter"/>
</dbReference>
<feature type="domain" description="HTH myb-type" evidence="2">
    <location>
        <begin position="166"/>
        <end position="222"/>
    </location>
</feature>
<dbReference type="Pfam" id="PF13921">
    <property type="entry name" value="Myb_DNA-bind_6"/>
    <property type="match status" value="1"/>
</dbReference>
<dbReference type="InterPro" id="IPR050560">
    <property type="entry name" value="MYB_TF"/>
</dbReference>
<dbReference type="SUPFAM" id="SSF46689">
    <property type="entry name" value="Homeodomain-like"/>
    <property type="match status" value="2"/>
</dbReference>
<dbReference type="PANTHER" id="PTHR45614:SF274">
    <property type="entry name" value="MYB-LIKE DNA-BINDING PROTEIN"/>
    <property type="match status" value="1"/>
</dbReference>
<dbReference type="Gene3D" id="1.10.10.60">
    <property type="entry name" value="Homeodomain-like"/>
    <property type="match status" value="2"/>
</dbReference>
<sequence length="339" mass="39102">MEIIIILNNIRINCHKREVYKEKIKIGPQIIYVLNLFAGSFTDVPFQFTVNFTINMNFQPGLKPILPTINLIPIQEGCVYPIIPIYSPIAPIPLLDEQTEPKPKYKRTWKRDQVEALYALTKTFCEQKNKAIEDLQIIDFIEIARNTDKTAEQCMAKIYEIRTSGTLRSGTWSPTEDDMIKDMVLAQKLKWGQIANHLNTKVHRNIKIRTGKQCKERWNNHLNPTVNRGEWSAVEDLTLLELHKEHSNHWSLISKEMTTRTESSIKNRIKSLMNKEMQDLSNLNNPAAAIDRLIMKKRFEVSNLKDAQDNASPGSGTNYSRATMKKPTFSDLAMDLYPN</sequence>
<reference evidence="3" key="1">
    <citation type="submission" date="2021-09" db="EMBL/GenBank/DDBJ databases">
        <authorList>
            <consortium name="AG Swart"/>
            <person name="Singh M."/>
            <person name="Singh A."/>
            <person name="Seah K."/>
            <person name="Emmerich C."/>
        </authorList>
    </citation>
    <scope>NUCLEOTIDE SEQUENCE</scope>
    <source>
        <strain evidence="3">ATCC30299</strain>
    </source>
</reference>
<evidence type="ECO:0000259" key="1">
    <source>
        <dbReference type="PROSITE" id="PS50090"/>
    </source>
</evidence>
<gene>
    <name evidence="3" type="ORF">BSTOLATCC_MIC46556</name>
</gene>
<dbReference type="PANTHER" id="PTHR45614">
    <property type="entry name" value="MYB PROTEIN-RELATED"/>
    <property type="match status" value="1"/>
</dbReference>
<dbReference type="PROSITE" id="PS51294">
    <property type="entry name" value="HTH_MYB"/>
    <property type="match status" value="2"/>
</dbReference>
<comment type="caution">
    <text evidence="3">The sequence shown here is derived from an EMBL/GenBank/DDBJ whole genome shotgun (WGS) entry which is preliminary data.</text>
</comment>
<proteinExistence type="predicted"/>
<dbReference type="GO" id="GO:0005634">
    <property type="term" value="C:nucleus"/>
    <property type="evidence" value="ECO:0007669"/>
    <property type="project" value="TreeGrafter"/>
</dbReference>
<evidence type="ECO:0000313" key="3">
    <source>
        <dbReference type="EMBL" id="CAG9328559.1"/>
    </source>
</evidence>